<keyword evidence="4 7" id="KW-0456">Lyase</keyword>
<evidence type="ECO:0000313" key="8">
    <source>
        <dbReference type="Proteomes" id="UP000255207"/>
    </source>
</evidence>
<dbReference type="SUPFAM" id="SSF53383">
    <property type="entry name" value="PLP-dependent transferases"/>
    <property type="match status" value="1"/>
</dbReference>
<keyword evidence="3" id="KW-0663">Pyridoxal phosphate</keyword>
<dbReference type="Gene3D" id="3.40.640.10">
    <property type="entry name" value="Type I PLP-dependent aspartate aminotransferase-like (Major domain)"/>
    <property type="match status" value="1"/>
</dbReference>
<dbReference type="GO" id="GO:0030170">
    <property type="term" value="F:pyridoxal phosphate binding"/>
    <property type="evidence" value="ECO:0007669"/>
    <property type="project" value="InterPro"/>
</dbReference>
<reference evidence="8" key="1">
    <citation type="submission" date="2018-07" db="EMBL/GenBank/DDBJ databases">
        <authorList>
            <person name="Safronova V.I."/>
            <person name="Chirak E.R."/>
            <person name="Sazanova A.L."/>
        </authorList>
    </citation>
    <scope>NUCLEOTIDE SEQUENCE [LARGE SCALE GENOMIC DNA]</scope>
    <source>
        <strain evidence="8">RCAM04685</strain>
    </source>
</reference>
<dbReference type="Gene3D" id="3.90.1150.10">
    <property type="entry name" value="Aspartate Aminotransferase, domain 1"/>
    <property type="match status" value="1"/>
</dbReference>
<sequence length="385" mass="41874">MSAYDFTTAPDRLDTGSMKWSRYPADVLPMWVADMDFAVAPEIVSALRRRLDHPVFGYAVAQAALREQIVIDLETRFGWRIEPGDIVFLPGVEPGFNMALKARLSPGEKVLIQTPIYRPILDAPGHWGLGALAVPLVRGEQGYAPDRDALADGLAQARAFLLCNPHNPTGYVYTRDDLGFIAAACEAADTLIISDEIHCDLVFDGSPHVPIASLAPEIARRTITLMSASKTYNIPGLKTAFAVITDPALRNAFNGARSGLVDSVNLMGLEATLAAYRDAGPWRSAVLDYLQSNRDHLGRELQRLIPGIRYHPPEASFLAWLDCGALGLPHPQSFFLKNAKLGLYAGEAFGAEYGSFVRLNFGCTQAVLTNAVERMANALAGYGQD</sequence>
<evidence type="ECO:0000256" key="1">
    <source>
        <dbReference type="ARBA" id="ARBA00001933"/>
    </source>
</evidence>
<dbReference type="AlphaFoldDB" id="A0A370L2I6"/>
<evidence type="ECO:0000259" key="6">
    <source>
        <dbReference type="Pfam" id="PF00155"/>
    </source>
</evidence>
<evidence type="ECO:0000256" key="2">
    <source>
        <dbReference type="ARBA" id="ARBA00012224"/>
    </source>
</evidence>
<dbReference type="RefSeq" id="WP_114830739.1">
    <property type="nucleotide sequence ID" value="NZ_QQTO01000005.1"/>
</dbReference>
<dbReference type="InterPro" id="IPR027619">
    <property type="entry name" value="C-S_lyase_PatB-like"/>
</dbReference>
<evidence type="ECO:0000256" key="4">
    <source>
        <dbReference type="ARBA" id="ARBA00023239"/>
    </source>
</evidence>
<dbReference type="InterPro" id="IPR015421">
    <property type="entry name" value="PyrdxlP-dep_Trfase_major"/>
</dbReference>
<dbReference type="PANTHER" id="PTHR43525">
    <property type="entry name" value="PROTEIN MALY"/>
    <property type="match status" value="1"/>
</dbReference>
<dbReference type="InterPro" id="IPR004839">
    <property type="entry name" value="Aminotransferase_I/II_large"/>
</dbReference>
<comment type="cofactor">
    <cofactor evidence="1">
        <name>pyridoxal 5'-phosphate</name>
        <dbReference type="ChEBI" id="CHEBI:597326"/>
    </cofactor>
</comment>
<dbReference type="PANTHER" id="PTHR43525:SF1">
    <property type="entry name" value="PROTEIN MALY"/>
    <property type="match status" value="1"/>
</dbReference>
<comment type="caution">
    <text evidence="7">The sequence shown here is derived from an EMBL/GenBank/DDBJ whole genome shotgun (WGS) entry which is preliminary data.</text>
</comment>
<proteinExistence type="inferred from homology"/>
<organism evidence="7 8">
    <name type="scientific">Bosea caraganae</name>
    <dbReference type="NCBI Taxonomy" id="2763117"/>
    <lineage>
        <taxon>Bacteria</taxon>
        <taxon>Pseudomonadati</taxon>
        <taxon>Pseudomonadota</taxon>
        <taxon>Alphaproteobacteria</taxon>
        <taxon>Hyphomicrobiales</taxon>
        <taxon>Boseaceae</taxon>
        <taxon>Bosea</taxon>
    </lineage>
</organism>
<dbReference type="Proteomes" id="UP000255207">
    <property type="component" value="Unassembled WGS sequence"/>
</dbReference>
<accession>A0A370L2I6</accession>
<dbReference type="GO" id="GO:0047804">
    <property type="term" value="F:cysteine-S-conjugate beta-lyase activity"/>
    <property type="evidence" value="ECO:0007669"/>
    <property type="project" value="UniProtKB-EC"/>
</dbReference>
<gene>
    <name evidence="7" type="ORF">DWE98_18315</name>
</gene>
<dbReference type="EMBL" id="QQTP01000010">
    <property type="protein sequence ID" value="RDJ22409.1"/>
    <property type="molecule type" value="Genomic_DNA"/>
</dbReference>
<dbReference type="NCBIfam" id="TIGR04350">
    <property type="entry name" value="C_S_lyase_PatB"/>
    <property type="match status" value="1"/>
</dbReference>
<dbReference type="EC" id="4.4.1.13" evidence="2"/>
<dbReference type="OrthoDB" id="3224382at2"/>
<feature type="domain" description="Aminotransferase class I/classII large" evidence="6">
    <location>
        <begin position="33"/>
        <end position="374"/>
    </location>
</feature>
<dbReference type="InterPro" id="IPR015424">
    <property type="entry name" value="PyrdxlP-dep_Trfase"/>
</dbReference>
<protein>
    <recommendedName>
        <fullName evidence="2">cysteine-S-conjugate beta-lyase</fullName>
        <ecNumber evidence="2">4.4.1.13</ecNumber>
    </recommendedName>
</protein>
<evidence type="ECO:0000256" key="3">
    <source>
        <dbReference type="ARBA" id="ARBA00022898"/>
    </source>
</evidence>
<evidence type="ECO:0000256" key="5">
    <source>
        <dbReference type="ARBA" id="ARBA00037974"/>
    </source>
</evidence>
<dbReference type="Pfam" id="PF00155">
    <property type="entry name" value="Aminotran_1_2"/>
    <property type="match status" value="1"/>
</dbReference>
<comment type="similarity">
    <text evidence="5">Belongs to the class-II pyridoxal-phosphate-dependent aminotransferase family. MalY/PatB cystathionine beta-lyase subfamily.</text>
</comment>
<keyword evidence="8" id="KW-1185">Reference proteome</keyword>
<evidence type="ECO:0000313" key="7">
    <source>
        <dbReference type="EMBL" id="RDJ22409.1"/>
    </source>
</evidence>
<dbReference type="CDD" id="cd00609">
    <property type="entry name" value="AAT_like"/>
    <property type="match status" value="1"/>
</dbReference>
<dbReference type="InterPro" id="IPR015422">
    <property type="entry name" value="PyrdxlP-dep_Trfase_small"/>
</dbReference>
<dbReference type="InterPro" id="IPR051798">
    <property type="entry name" value="Class-II_PLP-Dep_Aminotrans"/>
</dbReference>
<name>A0A370L2I6_9HYPH</name>